<evidence type="ECO:0000313" key="1">
    <source>
        <dbReference type="EMBL" id="KAF7264828.1"/>
    </source>
</evidence>
<name>A0A834HP19_RHYFE</name>
<evidence type="ECO:0000313" key="2">
    <source>
        <dbReference type="Proteomes" id="UP000625711"/>
    </source>
</evidence>
<comment type="caution">
    <text evidence="1">The sequence shown here is derived from an EMBL/GenBank/DDBJ whole genome shotgun (WGS) entry which is preliminary data.</text>
</comment>
<dbReference type="AlphaFoldDB" id="A0A834HP19"/>
<feature type="non-terminal residue" evidence="1">
    <location>
        <position position="1"/>
    </location>
</feature>
<gene>
    <name evidence="1" type="ORF">GWI33_022228</name>
</gene>
<keyword evidence="2" id="KW-1185">Reference proteome</keyword>
<accession>A0A834HP19</accession>
<dbReference type="Proteomes" id="UP000625711">
    <property type="component" value="Unassembled WGS sequence"/>
</dbReference>
<sequence>TIYLSPDISGSKPDNIGDLATSPISHILAEPLFSLSVAVEPARASSPPPRPALAGTYRGDADAALLQAAPK</sequence>
<protein>
    <submittedName>
        <fullName evidence="1">Uncharacterized protein</fullName>
    </submittedName>
</protein>
<organism evidence="1 2">
    <name type="scientific">Rhynchophorus ferrugineus</name>
    <name type="common">Red palm weevil</name>
    <name type="synonym">Curculio ferrugineus</name>
    <dbReference type="NCBI Taxonomy" id="354439"/>
    <lineage>
        <taxon>Eukaryota</taxon>
        <taxon>Metazoa</taxon>
        <taxon>Ecdysozoa</taxon>
        <taxon>Arthropoda</taxon>
        <taxon>Hexapoda</taxon>
        <taxon>Insecta</taxon>
        <taxon>Pterygota</taxon>
        <taxon>Neoptera</taxon>
        <taxon>Endopterygota</taxon>
        <taxon>Coleoptera</taxon>
        <taxon>Polyphaga</taxon>
        <taxon>Cucujiformia</taxon>
        <taxon>Curculionidae</taxon>
        <taxon>Dryophthorinae</taxon>
        <taxon>Rhynchophorus</taxon>
    </lineage>
</organism>
<dbReference type="EMBL" id="JAACXV010015845">
    <property type="protein sequence ID" value="KAF7264828.1"/>
    <property type="molecule type" value="Genomic_DNA"/>
</dbReference>
<reference evidence="1" key="1">
    <citation type="submission" date="2020-08" db="EMBL/GenBank/DDBJ databases">
        <title>Genome sequencing and assembly of the red palm weevil Rhynchophorus ferrugineus.</title>
        <authorList>
            <person name="Dias G.B."/>
            <person name="Bergman C.M."/>
            <person name="Manee M."/>
        </authorList>
    </citation>
    <scope>NUCLEOTIDE SEQUENCE</scope>
    <source>
        <strain evidence="1">AA-2017</strain>
        <tissue evidence="1">Whole larva</tissue>
    </source>
</reference>
<proteinExistence type="predicted"/>